<feature type="compositionally biased region" description="Pro residues" evidence="1">
    <location>
        <begin position="106"/>
        <end position="115"/>
    </location>
</feature>
<evidence type="ECO:0000256" key="1">
    <source>
        <dbReference type="SAM" id="MobiDB-lite"/>
    </source>
</evidence>
<evidence type="ECO:0000313" key="3">
    <source>
        <dbReference type="Proteomes" id="UP000076738"/>
    </source>
</evidence>
<dbReference type="EMBL" id="KV417333">
    <property type="protein sequence ID" value="KZO90841.1"/>
    <property type="molecule type" value="Genomic_DNA"/>
</dbReference>
<organism evidence="2 3">
    <name type="scientific">Calocera viscosa (strain TUFC12733)</name>
    <dbReference type="NCBI Taxonomy" id="1330018"/>
    <lineage>
        <taxon>Eukaryota</taxon>
        <taxon>Fungi</taxon>
        <taxon>Dikarya</taxon>
        <taxon>Basidiomycota</taxon>
        <taxon>Agaricomycotina</taxon>
        <taxon>Dacrymycetes</taxon>
        <taxon>Dacrymycetales</taxon>
        <taxon>Dacrymycetaceae</taxon>
        <taxon>Calocera</taxon>
    </lineage>
</organism>
<name>A0A167GRS1_CALVF</name>
<gene>
    <name evidence="2" type="ORF">CALVIDRAFT_602642</name>
</gene>
<feature type="compositionally biased region" description="Pro residues" evidence="1">
    <location>
        <begin position="79"/>
        <end position="91"/>
    </location>
</feature>
<accession>A0A167GRS1</accession>
<sequence>MSRAAWRHLLPEETFGPARWPFLSFTDVRDGDGPISSPNAGLLVLPIVGDAGPTVNLSTPPPSVPGLKSLPLQAGCPPLASPKAPPFPPGRARPSLLSLSTCAPLRAPPPPPPTHPGRSAARLAQLGELTRIS</sequence>
<keyword evidence="3" id="KW-1185">Reference proteome</keyword>
<reference evidence="2 3" key="1">
    <citation type="journal article" date="2016" name="Mol. Biol. Evol.">
        <title>Comparative Genomics of Early-Diverging Mushroom-Forming Fungi Provides Insights into the Origins of Lignocellulose Decay Capabilities.</title>
        <authorList>
            <person name="Nagy L.G."/>
            <person name="Riley R."/>
            <person name="Tritt A."/>
            <person name="Adam C."/>
            <person name="Daum C."/>
            <person name="Floudas D."/>
            <person name="Sun H."/>
            <person name="Yadav J.S."/>
            <person name="Pangilinan J."/>
            <person name="Larsson K.H."/>
            <person name="Matsuura K."/>
            <person name="Barry K."/>
            <person name="Labutti K."/>
            <person name="Kuo R."/>
            <person name="Ohm R.A."/>
            <person name="Bhattacharya S.S."/>
            <person name="Shirouzu T."/>
            <person name="Yoshinaga Y."/>
            <person name="Martin F.M."/>
            <person name="Grigoriev I.V."/>
            <person name="Hibbett D.S."/>
        </authorList>
    </citation>
    <scope>NUCLEOTIDE SEQUENCE [LARGE SCALE GENOMIC DNA]</scope>
    <source>
        <strain evidence="2 3">TUFC12733</strain>
    </source>
</reference>
<dbReference type="AlphaFoldDB" id="A0A167GRS1"/>
<evidence type="ECO:0000313" key="2">
    <source>
        <dbReference type="EMBL" id="KZO90841.1"/>
    </source>
</evidence>
<feature type="region of interest" description="Disordered" evidence="1">
    <location>
        <begin position="56"/>
        <end position="133"/>
    </location>
</feature>
<protein>
    <submittedName>
        <fullName evidence="2">Uncharacterized protein</fullName>
    </submittedName>
</protein>
<dbReference type="Proteomes" id="UP000076738">
    <property type="component" value="Unassembled WGS sequence"/>
</dbReference>
<proteinExistence type="predicted"/>